<dbReference type="GO" id="GO:0007283">
    <property type="term" value="P:spermatogenesis"/>
    <property type="evidence" value="ECO:0007669"/>
    <property type="project" value="TreeGrafter"/>
</dbReference>
<dbReference type="PANTHER" id="PTHR35543:SF1">
    <property type="entry name" value="INTRAFLAGELLAR TRANSPORT-ASSOCIATED PROTEIN"/>
    <property type="match status" value="1"/>
</dbReference>
<evidence type="ECO:0000313" key="3">
    <source>
        <dbReference type="Proteomes" id="UP000749559"/>
    </source>
</evidence>
<dbReference type="GO" id="GO:0097731">
    <property type="term" value="C:9+0 non-motile cilium"/>
    <property type="evidence" value="ECO:0007669"/>
    <property type="project" value="TreeGrafter"/>
</dbReference>
<evidence type="ECO:0000256" key="1">
    <source>
        <dbReference type="SAM" id="MobiDB-lite"/>
    </source>
</evidence>
<feature type="region of interest" description="Disordered" evidence="1">
    <location>
        <begin position="1"/>
        <end position="52"/>
    </location>
</feature>
<feature type="compositionally biased region" description="Polar residues" evidence="1">
    <location>
        <begin position="1"/>
        <end position="11"/>
    </location>
</feature>
<dbReference type="PANTHER" id="PTHR35543">
    <property type="entry name" value="PROTEIN C11ORF74"/>
    <property type="match status" value="1"/>
</dbReference>
<dbReference type="OrthoDB" id="10057631at2759"/>
<gene>
    <name evidence="2" type="ORF">OFUS_LOCUS13594</name>
</gene>
<name>A0A8J1UM07_OWEFU</name>
<dbReference type="InterPro" id="IPR040028">
    <property type="entry name" value="IFTAP"/>
</dbReference>
<dbReference type="EMBL" id="CAIIXF020000007">
    <property type="protein sequence ID" value="CAH1787982.1"/>
    <property type="molecule type" value="Genomic_DNA"/>
</dbReference>
<evidence type="ECO:0000313" key="2">
    <source>
        <dbReference type="EMBL" id="CAH1787982.1"/>
    </source>
</evidence>
<accession>A0A8J1UM07</accession>
<feature type="compositionally biased region" description="Low complexity" evidence="1">
    <location>
        <begin position="33"/>
        <end position="50"/>
    </location>
</feature>
<dbReference type="AlphaFoldDB" id="A0A8J1UM07"/>
<dbReference type="Proteomes" id="UP000749559">
    <property type="component" value="Unassembled WGS sequence"/>
</dbReference>
<protein>
    <submittedName>
        <fullName evidence="2">Uncharacterized protein</fullName>
    </submittedName>
</protein>
<dbReference type="GO" id="GO:0007340">
    <property type="term" value="P:acrosome reaction"/>
    <property type="evidence" value="ECO:0007669"/>
    <property type="project" value="TreeGrafter"/>
</dbReference>
<dbReference type="GO" id="GO:0120160">
    <property type="term" value="F:intraciliary transport particle A binding"/>
    <property type="evidence" value="ECO:0007669"/>
    <property type="project" value="TreeGrafter"/>
</dbReference>
<dbReference type="GO" id="GO:0005829">
    <property type="term" value="C:cytosol"/>
    <property type="evidence" value="ECO:0007669"/>
    <property type="project" value="TreeGrafter"/>
</dbReference>
<dbReference type="Pfam" id="PF17722">
    <property type="entry name" value="IFTAP"/>
    <property type="match status" value="1"/>
</dbReference>
<organism evidence="2 3">
    <name type="scientific">Owenia fusiformis</name>
    <name type="common">Polychaete worm</name>
    <dbReference type="NCBI Taxonomy" id="6347"/>
    <lineage>
        <taxon>Eukaryota</taxon>
        <taxon>Metazoa</taxon>
        <taxon>Spiralia</taxon>
        <taxon>Lophotrochozoa</taxon>
        <taxon>Annelida</taxon>
        <taxon>Polychaeta</taxon>
        <taxon>Sedentaria</taxon>
        <taxon>Canalipalpata</taxon>
        <taxon>Sabellida</taxon>
        <taxon>Oweniida</taxon>
        <taxon>Oweniidae</taxon>
        <taxon>Owenia</taxon>
    </lineage>
</organism>
<proteinExistence type="predicted"/>
<reference evidence="2" key="1">
    <citation type="submission" date="2022-03" db="EMBL/GenBank/DDBJ databases">
        <authorList>
            <person name="Martin C."/>
        </authorList>
    </citation>
    <scope>NUCLEOTIDE SEQUENCE</scope>
</reference>
<sequence length="355" mass="39386">MTKTVKMSTNNENHENEAGIPMELKSQDNGTPTNSNHTNSNHTNTASSTSDELSEAACNALDIVGSKQEQSYDNFLKSFTYLHKDDITKQLIKTQEKMFHESLNGNAEEHTNNTEENDVEVEDIDSDEMIETLNEVLPGAPSTSGVMVRAETPGSIVKLDNFVQDESNHDSGEDVLDIDLGDDEAPYLPDFSDTNTTPRGGTTILSPRIRDLSLSPPQSDPQFYDSAGVPIIPEEPHNDLSESNDDELEIKIPDTVTNYPGEIETVQISPRACDIQRVRQLDFSTQSYKVDHSDPPQLNNTGTENSEVIDVKNDVEAFSLDTDFDYDNVVLTPKYTAEEMEMISQGFANRNDKAN</sequence>
<keyword evidence="3" id="KW-1185">Reference proteome</keyword>
<comment type="caution">
    <text evidence="2">The sequence shown here is derived from an EMBL/GenBank/DDBJ whole genome shotgun (WGS) entry which is preliminary data.</text>
</comment>